<protein>
    <submittedName>
        <fullName evidence="3">Transporter substrate-binding domain-containing protein</fullName>
    </submittedName>
</protein>
<dbReference type="InterPro" id="IPR018392">
    <property type="entry name" value="LysM"/>
</dbReference>
<dbReference type="CDD" id="cd00118">
    <property type="entry name" value="LysM"/>
    <property type="match status" value="1"/>
</dbReference>
<evidence type="ECO:0000313" key="4">
    <source>
        <dbReference type="Proteomes" id="UP001205601"/>
    </source>
</evidence>
<dbReference type="PROSITE" id="PS51782">
    <property type="entry name" value="LYSM"/>
    <property type="match status" value="1"/>
</dbReference>
<accession>A0ABT2NUH2</accession>
<dbReference type="RefSeq" id="WP_261497677.1">
    <property type="nucleotide sequence ID" value="NZ_JAOCQF010000006.1"/>
</dbReference>
<dbReference type="InterPro" id="IPR036779">
    <property type="entry name" value="LysM_dom_sf"/>
</dbReference>
<keyword evidence="1" id="KW-0732">Signal</keyword>
<name>A0ABT2NUH2_9RHOB</name>
<feature type="signal peptide" evidence="1">
    <location>
        <begin position="1"/>
        <end position="26"/>
    </location>
</feature>
<reference evidence="4" key="1">
    <citation type="submission" date="2023-07" db="EMBL/GenBank/DDBJ databases">
        <title>Defluviimonas sediminis sp. nov., isolated from mangrove sediment.</title>
        <authorList>
            <person name="Liu L."/>
            <person name="Li J."/>
            <person name="Huang Y."/>
            <person name="Pan J."/>
            <person name="Li M."/>
        </authorList>
    </citation>
    <scope>NUCLEOTIDE SEQUENCE [LARGE SCALE GENOMIC DNA]</scope>
    <source>
        <strain evidence="4">FT324</strain>
    </source>
</reference>
<evidence type="ECO:0000259" key="2">
    <source>
        <dbReference type="PROSITE" id="PS51782"/>
    </source>
</evidence>
<organism evidence="3 4">
    <name type="scientific">Albidovulum sediminis</name>
    <dbReference type="NCBI Taxonomy" id="3066345"/>
    <lineage>
        <taxon>Bacteria</taxon>
        <taxon>Pseudomonadati</taxon>
        <taxon>Pseudomonadota</taxon>
        <taxon>Alphaproteobacteria</taxon>
        <taxon>Rhodobacterales</taxon>
        <taxon>Paracoccaceae</taxon>
        <taxon>Albidovulum</taxon>
    </lineage>
</organism>
<dbReference type="EMBL" id="JAOCQF010000006">
    <property type="protein sequence ID" value="MCT8331768.1"/>
    <property type="molecule type" value="Genomic_DNA"/>
</dbReference>
<feature type="domain" description="LysM" evidence="2">
    <location>
        <begin position="31"/>
        <end position="80"/>
    </location>
</feature>
<comment type="caution">
    <text evidence="3">The sequence shown here is derived from an EMBL/GenBank/DDBJ whole genome shotgun (WGS) entry which is preliminary data.</text>
</comment>
<proteinExistence type="predicted"/>
<dbReference type="SMART" id="SM00257">
    <property type="entry name" value="LysM"/>
    <property type="match status" value="1"/>
</dbReference>
<gene>
    <name evidence="3" type="ORF">N5I32_19805</name>
</gene>
<dbReference type="Gene3D" id="3.40.190.10">
    <property type="entry name" value="Periplasmic binding protein-like II"/>
    <property type="match status" value="2"/>
</dbReference>
<keyword evidence="4" id="KW-1185">Reference proteome</keyword>
<dbReference type="SUPFAM" id="SSF53850">
    <property type="entry name" value="Periplasmic binding protein-like II"/>
    <property type="match status" value="1"/>
</dbReference>
<sequence>MILRSTCKALPASALLAAAFFGSASAQQACSTYVVQDGDTIGNIAIKAYGTLDYQIVFNANRDKIGNDISGLKPGTELILPCPDGRLSAEDESPDVAKSTAEAQNRSTVQIDAYKPKVKFVTGGDWYPFTDEGLTGGGFLIRLVETAMHRAGNDRDYLLGWVDDWDSHMSVLLPFNAYDLSVAWYAPDCTKTDSMSDMTRDFCDNYLFSKSLYDAVFGFFSRADSPYAAAKTLADYKGARICRPEGYSMHDLDEAGLIEPAVTISIPPTLADCAEGVMQGTYDVMSVESQAMVSVRLELGLGDEFVENAFVTSIQAISAMASKTNPRAVEFIEELNAGLDEMRDSGEWYEIVASSLKEANEKLAQN</sequence>
<evidence type="ECO:0000313" key="3">
    <source>
        <dbReference type="EMBL" id="MCT8331768.1"/>
    </source>
</evidence>
<evidence type="ECO:0000256" key="1">
    <source>
        <dbReference type="SAM" id="SignalP"/>
    </source>
</evidence>
<feature type="chain" id="PRO_5046742211" evidence="1">
    <location>
        <begin position="27"/>
        <end position="366"/>
    </location>
</feature>
<dbReference type="Proteomes" id="UP001205601">
    <property type="component" value="Unassembled WGS sequence"/>
</dbReference>
<dbReference type="Gene3D" id="3.10.350.10">
    <property type="entry name" value="LysM domain"/>
    <property type="match status" value="1"/>
</dbReference>